<dbReference type="AlphaFoldDB" id="A0A2H0V4V7"/>
<dbReference type="Proteomes" id="UP000229901">
    <property type="component" value="Unassembled WGS sequence"/>
</dbReference>
<organism evidence="2 3">
    <name type="scientific">Candidatus Falkowbacteria bacterium CG10_big_fil_rev_8_21_14_0_10_39_11</name>
    <dbReference type="NCBI Taxonomy" id="1974565"/>
    <lineage>
        <taxon>Bacteria</taxon>
        <taxon>Candidatus Falkowiibacteriota</taxon>
    </lineage>
</organism>
<proteinExistence type="predicted"/>
<evidence type="ECO:0000313" key="2">
    <source>
        <dbReference type="EMBL" id="PIR94108.1"/>
    </source>
</evidence>
<name>A0A2H0V4V7_9BACT</name>
<dbReference type="EMBL" id="PFAP01000018">
    <property type="protein sequence ID" value="PIR94108.1"/>
    <property type="molecule type" value="Genomic_DNA"/>
</dbReference>
<comment type="caution">
    <text evidence="2">The sequence shown here is derived from an EMBL/GenBank/DDBJ whole genome shotgun (WGS) entry which is preliminary data.</text>
</comment>
<keyword evidence="1" id="KW-1133">Transmembrane helix</keyword>
<evidence type="ECO:0000313" key="3">
    <source>
        <dbReference type="Proteomes" id="UP000229901"/>
    </source>
</evidence>
<evidence type="ECO:0000256" key="1">
    <source>
        <dbReference type="SAM" id="Phobius"/>
    </source>
</evidence>
<feature type="transmembrane region" description="Helical" evidence="1">
    <location>
        <begin position="6"/>
        <end position="25"/>
    </location>
</feature>
<keyword evidence="1" id="KW-0812">Transmembrane</keyword>
<sequence length="412" mass="47182">MGDFIVEYFFTIIFLICLVTILCLSQCKKRDRAEMECEKDLVQCLSQSDNSRINDDSRERLVKRYLLDYYSNLGFEDSEKRKQTRVILIANSNLVDEQGVAIYVYGRKMETGVYSEAFKIAVDARLGEQKIRVAATELVGNELISFSSVDIQPILDILNISFEDAVNLYFNRQTVLLKSNSRFREAFFGWLSRSVNEPVYDRYVVSVMNLVQVTDDCDRYEVSEQVGASRSFRSSLAMQCYFEVMIKKDEVSRVNFFADIDKRGLVTADLSLQVISDALWQCLDSKNSQCSCLQGLKIAGDIAEKFIIAEEYKQTLGYLQRLTETACLVHRVETVNDKDLKQLEKLIAEVDIGQLVPGNKFFAALDALINYKHGNLQLAKRIIRANDLDLTQMMVIFSSEESVALIKLAYWY</sequence>
<reference evidence="3" key="1">
    <citation type="submission" date="2017-09" db="EMBL/GenBank/DDBJ databases">
        <title>Depth-based differentiation of microbial function through sediment-hosted aquifers and enrichment of novel symbionts in the deep terrestrial subsurface.</title>
        <authorList>
            <person name="Probst A.J."/>
            <person name="Ladd B."/>
            <person name="Jarett J.K."/>
            <person name="Geller-Mcgrath D.E."/>
            <person name="Sieber C.M.K."/>
            <person name="Emerson J.B."/>
            <person name="Anantharaman K."/>
            <person name="Thomas B.C."/>
            <person name="Malmstrom R."/>
            <person name="Stieglmeier M."/>
            <person name="Klingl A."/>
            <person name="Woyke T."/>
            <person name="Ryan C.M."/>
            <person name="Banfield J.F."/>
        </authorList>
    </citation>
    <scope>NUCLEOTIDE SEQUENCE [LARGE SCALE GENOMIC DNA]</scope>
</reference>
<accession>A0A2H0V4V7</accession>
<gene>
    <name evidence="2" type="ORF">COT97_02975</name>
</gene>
<protein>
    <submittedName>
        <fullName evidence="2">Uncharacterized protein</fullName>
    </submittedName>
</protein>
<keyword evidence="1" id="KW-0472">Membrane</keyword>